<gene>
    <name evidence="1" type="ORF">GCM10009765_03080</name>
</gene>
<proteinExistence type="predicted"/>
<accession>A0ABN2FQW3</accession>
<protein>
    <submittedName>
        <fullName evidence="1">Uncharacterized protein</fullName>
    </submittedName>
</protein>
<dbReference type="RefSeq" id="WP_163571936.1">
    <property type="nucleotide sequence ID" value="NZ_BAAANY010000001.1"/>
</dbReference>
<sequence>MTSHSGPMLNVRQQVVQAKRDATIAVEAARRSGDQRKVDHFVGKALAFQAILDIIEIEIEPEISTSLFATPK</sequence>
<evidence type="ECO:0000313" key="1">
    <source>
        <dbReference type="EMBL" id="GAA1656949.1"/>
    </source>
</evidence>
<organism evidence="1 2">
    <name type="scientific">Fodinicola feengrottensis</name>
    <dbReference type="NCBI Taxonomy" id="435914"/>
    <lineage>
        <taxon>Bacteria</taxon>
        <taxon>Bacillati</taxon>
        <taxon>Actinomycetota</taxon>
        <taxon>Actinomycetes</taxon>
        <taxon>Mycobacteriales</taxon>
        <taxon>Fodinicola</taxon>
    </lineage>
</organism>
<dbReference type="Proteomes" id="UP001500618">
    <property type="component" value="Unassembled WGS sequence"/>
</dbReference>
<evidence type="ECO:0000313" key="2">
    <source>
        <dbReference type="Proteomes" id="UP001500618"/>
    </source>
</evidence>
<comment type="caution">
    <text evidence="1">The sequence shown here is derived from an EMBL/GenBank/DDBJ whole genome shotgun (WGS) entry which is preliminary data.</text>
</comment>
<name>A0ABN2FQW3_9ACTN</name>
<dbReference type="EMBL" id="BAAANY010000001">
    <property type="protein sequence ID" value="GAA1656949.1"/>
    <property type="molecule type" value="Genomic_DNA"/>
</dbReference>
<keyword evidence="2" id="KW-1185">Reference proteome</keyword>
<reference evidence="1 2" key="1">
    <citation type="journal article" date="2019" name="Int. J. Syst. Evol. Microbiol.">
        <title>The Global Catalogue of Microorganisms (GCM) 10K type strain sequencing project: providing services to taxonomists for standard genome sequencing and annotation.</title>
        <authorList>
            <consortium name="The Broad Institute Genomics Platform"/>
            <consortium name="The Broad Institute Genome Sequencing Center for Infectious Disease"/>
            <person name="Wu L."/>
            <person name="Ma J."/>
        </authorList>
    </citation>
    <scope>NUCLEOTIDE SEQUENCE [LARGE SCALE GENOMIC DNA]</scope>
    <source>
        <strain evidence="1 2">JCM 14718</strain>
    </source>
</reference>